<sequence length="483" mass="54635">MDTNEDKQQLSDYFQKLTAEADEVPEMKLELAIRKGMQRGTSSRRGLRSRYTAGLIAAVTLVMLVLLPWVYQQQLKPQQTFTPQSWGELEVFRSVINESSLSLLSALDAGLVQPMNVASEEKNGYQLTINGVVADRMGMIVLYSFENKNKDRASLGGMSLSFEGLKEPVTGNYGESGRRMDSDQTGLIREYTSISWNQLLDGQSEFNLAFRVFPEKLLESKQFNWFEDATTLNVPLKLKLAEETEDYGVTPINKTLQVEGQKMLVEQVYVGPTGIYVETSMDRKNSMRIFHMYPQLRRGILEGQQEPSDDLMYPLYSLTSKNNFKETYIYQNDNRNPDSPLTLVIEDVYALERNKLEVVIDTEKHTILQAPDDRLKVIDRKELGEEGYLYVELTTPKESGSQSGGGDNFAFDDNFVDGTGSGHFMQGLKDNYSTYSETNQGVDGAASRINTYNLGTEKLPQPLTFRLTVYPNLLEGSDSLRIR</sequence>
<dbReference type="RefSeq" id="WP_087915026.1">
    <property type="nucleotide sequence ID" value="NZ_CP021780.1"/>
</dbReference>
<evidence type="ECO:0008006" key="4">
    <source>
        <dbReference type="Google" id="ProtNLM"/>
    </source>
</evidence>
<dbReference type="KEGG" id="pdh:B9T62_09560"/>
<keyword evidence="1" id="KW-0812">Transmembrane</keyword>
<protein>
    <recommendedName>
        <fullName evidence="4">DUF4179 domain-containing protein</fullName>
    </recommendedName>
</protein>
<name>A0A2Z2KLX2_9BACL</name>
<feature type="transmembrane region" description="Helical" evidence="1">
    <location>
        <begin position="51"/>
        <end position="71"/>
    </location>
</feature>
<keyword evidence="1" id="KW-1133">Transmembrane helix</keyword>
<organism evidence="2 3">
    <name type="scientific">Paenibacillus donghaensis</name>
    <dbReference type="NCBI Taxonomy" id="414771"/>
    <lineage>
        <taxon>Bacteria</taxon>
        <taxon>Bacillati</taxon>
        <taxon>Bacillota</taxon>
        <taxon>Bacilli</taxon>
        <taxon>Bacillales</taxon>
        <taxon>Paenibacillaceae</taxon>
        <taxon>Paenibacillus</taxon>
    </lineage>
</organism>
<reference evidence="2 3" key="1">
    <citation type="submission" date="2017-06" db="EMBL/GenBank/DDBJ databases">
        <title>Complete genome sequence of Paenibacillus donghaensis KCTC 13049T isolated from East Sea sediment, South Korea.</title>
        <authorList>
            <person name="Jung B.K."/>
            <person name="Hong S.-J."/>
            <person name="Shin J.-H."/>
        </authorList>
    </citation>
    <scope>NUCLEOTIDE SEQUENCE [LARGE SCALE GENOMIC DNA]</scope>
    <source>
        <strain evidence="2 3">KCTC 13049</strain>
    </source>
</reference>
<evidence type="ECO:0000313" key="2">
    <source>
        <dbReference type="EMBL" id="ASA21011.1"/>
    </source>
</evidence>
<dbReference type="EMBL" id="CP021780">
    <property type="protein sequence ID" value="ASA21011.1"/>
    <property type="molecule type" value="Genomic_DNA"/>
</dbReference>
<gene>
    <name evidence="2" type="ORF">B9T62_09560</name>
</gene>
<dbReference type="OrthoDB" id="2666125at2"/>
<dbReference type="Proteomes" id="UP000249890">
    <property type="component" value="Chromosome"/>
</dbReference>
<proteinExistence type="predicted"/>
<evidence type="ECO:0000256" key="1">
    <source>
        <dbReference type="SAM" id="Phobius"/>
    </source>
</evidence>
<dbReference type="AlphaFoldDB" id="A0A2Z2KLX2"/>
<keyword evidence="1" id="KW-0472">Membrane</keyword>
<keyword evidence="3" id="KW-1185">Reference proteome</keyword>
<evidence type="ECO:0000313" key="3">
    <source>
        <dbReference type="Proteomes" id="UP000249890"/>
    </source>
</evidence>
<accession>A0A2Z2KLX2</accession>